<keyword evidence="2" id="KW-0378">Hydrolase</keyword>
<dbReference type="RefSeq" id="WP_078700018.1">
    <property type="nucleotide sequence ID" value="NZ_LT796768.1"/>
</dbReference>
<dbReference type="Pfam" id="PF01841">
    <property type="entry name" value="Transglut_core"/>
    <property type="match status" value="1"/>
</dbReference>
<dbReference type="Gene3D" id="3.10.620.30">
    <property type="match status" value="1"/>
</dbReference>
<dbReference type="InterPro" id="IPR002931">
    <property type="entry name" value="Transglutaminase-like"/>
</dbReference>
<dbReference type="SUPFAM" id="SSF54001">
    <property type="entry name" value="Cysteine proteinases"/>
    <property type="match status" value="1"/>
</dbReference>
<name>A0A1T4Z3H5_9ACTN</name>
<dbReference type="AlphaFoldDB" id="A0A1T4Z3H5"/>
<dbReference type="PANTHER" id="PTHR33490:SF12">
    <property type="entry name" value="BLL5557 PROTEIN"/>
    <property type="match status" value="1"/>
</dbReference>
<feature type="domain" description="Transglutaminase-like" evidence="1">
    <location>
        <begin position="149"/>
        <end position="209"/>
    </location>
</feature>
<proteinExistence type="predicted"/>
<dbReference type="STRING" id="1736691.SAMN06295964_1999"/>
<dbReference type="OrthoDB" id="5438043at2"/>
<dbReference type="PANTHER" id="PTHR33490">
    <property type="entry name" value="BLR5614 PROTEIN-RELATED"/>
    <property type="match status" value="1"/>
</dbReference>
<dbReference type="GO" id="GO:0006508">
    <property type="term" value="P:proteolysis"/>
    <property type="evidence" value="ECO:0007669"/>
    <property type="project" value="UniProtKB-KW"/>
</dbReference>
<dbReference type="Gene3D" id="2.60.40.2250">
    <property type="match status" value="1"/>
</dbReference>
<reference evidence="3" key="1">
    <citation type="submission" date="2017-02" db="EMBL/GenBank/DDBJ databases">
        <authorList>
            <person name="Varghese N."/>
            <person name="Submissions S."/>
        </authorList>
    </citation>
    <scope>NUCLEOTIDE SEQUENCE [LARGE SCALE GENOMIC DNA]</scope>
    <source>
        <strain evidence="3">9H-4</strain>
    </source>
</reference>
<gene>
    <name evidence="2" type="ORF">SAMN06295964_1999</name>
</gene>
<organism evidence="2 3">
    <name type="scientific">Aeromicrobium choanae</name>
    <dbReference type="NCBI Taxonomy" id="1736691"/>
    <lineage>
        <taxon>Bacteria</taxon>
        <taxon>Bacillati</taxon>
        <taxon>Actinomycetota</taxon>
        <taxon>Actinomycetes</taxon>
        <taxon>Propionibacteriales</taxon>
        <taxon>Nocardioidaceae</taxon>
        <taxon>Aeromicrobium</taxon>
    </lineage>
</organism>
<dbReference type="EMBL" id="LT796768">
    <property type="protein sequence ID" value="SKB08095.1"/>
    <property type="molecule type" value="Genomic_DNA"/>
</dbReference>
<dbReference type="SMART" id="SM00460">
    <property type="entry name" value="TGc"/>
    <property type="match status" value="1"/>
</dbReference>
<accession>A0A1T4Z3H5</accession>
<dbReference type="GO" id="GO:0008233">
    <property type="term" value="F:peptidase activity"/>
    <property type="evidence" value="ECO:0007669"/>
    <property type="project" value="UniProtKB-KW"/>
</dbReference>
<keyword evidence="3" id="KW-1185">Reference proteome</keyword>
<evidence type="ECO:0000313" key="2">
    <source>
        <dbReference type="EMBL" id="SKB08095.1"/>
    </source>
</evidence>
<evidence type="ECO:0000313" key="3">
    <source>
        <dbReference type="Proteomes" id="UP000191040"/>
    </source>
</evidence>
<keyword evidence="2" id="KW-0645">Protease</keyword>
<protein>
    <submittedName>
        <fullName evidence="2">Transglutaminase-like enzyme, putative cysteine protease</fullName>
    </submittedName>
</protein>
<evidence type="ECO:0000259" key="1">
    <source>
        <dbReference type="SMART" id="SM00460"/>
    </source>
</evidence>
<dbReference type="InterPro" id="IPR038765">
    <property type="entry name" value="Papain-like_cys_pep_sf"/>
</dbReference>
<sequence length="264" mass="28598">MKRTVTAHLELHAFDRADLVLSIAVAANVATSSESLRVVQNGAALEAREIAGRHETRLHRIDAPEGPITIDYEAVVDGHARPIATEELDIIEYRRPSRYAPSDSLFAIAKAEFKGLSGKDLLDAVTSWVGTHLSYVPGSSRPTDGAVQTMLKRQGVCRDYAHLVIALLRAHDVPARLVSVYAPGLQPMDFHAVAEAYIDGEWHVVDATALAPRETMIRIATGMDASETAFLSQHHAGVNLNSINVTAVVDELPRDDVTELVALG</sequence>
<dbReference type="Proteomes" id="UP000191040">
    <property type="component" value="Chromosome I"/>
</dbReference>